<dbReference type="EMBL" id="ADLT01000065">
    <property type="protein sequence ID" value="EHO62221.1"/>
    <property type="molecule type" value="Genomic_DNA"/>
</dbReference>
<dbReference type="InterPro" id="IPR022646">
    <property type="entry name" value="SecD/SecF_CS"/>
</dbReference>
<dbReference type="Gene3D" id="3.30.70.2040">
    <property type="match status" value="1"/>
</dbReference>
<feature type="transmembrane region" description="Helical" evidence="9">
    <location>
        <begin position="184"/>
        <end position="205"/>
    </location>
</feature>
<evidence type="ECO:0000256" key="5">
    <source>
        <dbReference type="ARBA" id="ARBA00022927"/>
    </source>
</evidence>
<feature type="transmembrane region" description="Helical" evidence="9">
    <location>
        <begin position="237"/>
        <end position="255"/>
    </location>
</feature>
<feature type="transmembrane region" description="Helical" evidence="9">
    <location>
        <begin position="261"/>
        <end position="285"/>
    </location>
</feature>
<dbReference type="Gene3D" id="1.20.1640.10">
    <property type="entry name" value="Multidrug efflux transporter AcrB transmembrane domain"/>
    <property type="match status" value="1"/>
</dbReference>
<comment type="caution">
    <text evidence="11">The sequence shown here is derived from an EMBL/GenBank/DDBJ whole genome shotgun (WGS) entry which is preliminary data.</text>
</comment>
<dbReference type="PRINTS" id="PR01755">
    <property type="entry name" value="SECFTRNLCASE"/>
</dbReference>
<dbReference type="GO" id="GO:0043952">
    <property type="term" value="P:protein transport by the Sec complex"/>
    <property type="evidence" value="ECO:0007669"/>
    <property type="project" value="UniProtKB-UniRule"/>
</dbReference>
<evidence type="ECO:0000256" key="6">
    <source>
        <dbReference type="ARBA" id="ARBA00022989"/>
    </source>
</evidence>
<dbReference type="InterPro" id="IPR022813">
    <property type="entry name" value="SecD/SecF_arch_bac"/>
</dbReference>
<gene>
    <name evidence="9" type="primary">secF</name>
    <name evidence="11" type="ORF">HMPREF9453_01939</name>
</gene>
<evidence type="ECO:0000313" key="11">
    <source>
        <dbReference type="EMBL" id="EHO62221.1"/>
    </source>
</evidence>
<dbReference type="Pfam" id="PF07549">
    <property type="entry name" value="Sec_GG"/>
    <property type="match status" value="1"/>
</dbReference>
<feature type="domain" description="Protein export membrane protein SecD/SecF C-terminal" evidence="10">
    <location>
        <begin position="112"/>
        <end position="289"/>
    </location>
</feature>
<comment type="similarity">
    <text evidence="9">Belongs to the SecD/SecF family. SecF subfamily.</text>
</comment>
<dbReference type="Pfam" id="PF02355">
    <property type="entry name" value="SecD_SecF_C"/>
    <property type="match status" value="1"/>
</dbReference>
<accession>H1D2V1</accession>
<evidence type="ECO:0000256" key="4">
    <source>
        <dbReference type="ARBA" id="ARBA00022692"/>
    </source>
</evidence>
<dbReference type="InterPro" id="IPR022645">
    <property type="entry name" value="SecD/SecF_bac"/>
</dbReference>
<dbReference type="GO" id="GO:0006605">
    <property type="term" value="P:protein targeting"/>
    <property type="evidence" value="ECO:0007669"/>
    <property type="project" value="UniProtKB-UniRule"/>
</dbReference>
<evidence type="ECO:0000256" key="7">
    <source>
        <dbReference type="ARBA" id="ARBA00023010"/>
    </source>
</evidence>
<evidence type="ECO:0000259" key="10">
    <source>
        <dbReference type="Pfam" id="PF02355"/>
    </source>
</evidence>
<keyword evidence="12" id="KW-1185">Reference proteome</keyword>
<dbReference type="SUPFAM" id="SSF82866">
    <property type="entry name" value="Multidrug efflux transporter AcrB transmembrane domain"/>
    <property type="match status" value="1"/>
</dbReference>
<dbReference type="STRING" id="742743.HMPREF9453_01939"/>
<dbReference type="Proteomes" id="UP000003277">
    <property type="component" value="Unassembled WGS sequence"/>
</dbReference>
<evidence type="ECO:0000313" key="12">
    <source>
        <dbReference type="Proteomes" id="UP000003277"/>
    </source>
</evidence>
<dbReference type="NCBIfam" id="TIGR00916">
    <property type="entry name" value="2A0604s01"/>
    <property type="match status" value="1"/>
</dbReference>
<dbReference type="GO" id="GO:0015450">
    <property type="term" value="F:protein-transporting ATPase activity"/>
    <property type="evidence" value="ECO:0007669"/>
    <property type="project" value="InterPro"/>
</dbReference>
<dbReference type="RefSeq" id="WP_008860433.1">
    <property type="nucleotide sequence ID" value="NZ_JH591189.1"/>
</dbReference>
<dbReference type="OrthoDB" id="9805019at2"/>
<sequence>MFKNFDFIGHKKIWFTFSGIMIILSIISIILFRFNWGIDFTGGTILELGFDKNVTVEEVRDGLREDGLQTATIQLSGNMSGETSNDVIIRTRNLSSEEAQTVVGHVKDKVGSGDVKRIETVGAVIGSEVTRSTLLNVLISFGAMILYMSIRFEHRIAISAIVAICHDILMVLGVFAFFHLEVDASFLAAILTVLGYSMNESVVIFDRIRENLHTHRRTDSFATLANDSIHQTIRRSLYTLTTTLFCVASLYFFGGDTTKNFALVMLIGFISGAYSSICVASSIWVTWHEHLHSQRNEPHAVKAKKAKA</sequence>
<evidence type="ECO:0000256" key="1">
    <source>
        <dbReference type="ARBA" id="ARBA00004651"/>
    </source>
</evidence>
<evidence type="ECO:0000256" key="3">
    <source>
        <dbReference type="ARBA" id="ARBA00022475"/>
    </source>
</evidence>
<dbReference type="AlphaFoldDB" id="H1D2V1"/>
<feature type="transmembrane region" description="Helical" evidence="9">
    <location>
        <begin position="133"/>
        <end position="150"/>
    </location>
</feature>
<evidence type="ECO:0000256" key="9">
    <source>
        <dbReference type="HAMAP-Rule" id="MF_01464"/>
    </source>
</evidence>
<reference evidence="11 12" key="1">
    <citation type="submission" date="2011-11" db="EMBL/GenBank/DDBJ databases">
        <title>The Genome Sequence of Dialister succinatiphilus YIT 11850.</title>
        <authorList>
            <consortium name="The Broad Institute Genome Sequencing Platform"/>
            <person name="Earl A."/>
            <person name="Ward D."/>
            <person name="Feldgarden M."/>
            <person name="Gevers D."/>
            <person name="Morotomi M."/>
            <person name="Young S.K."/>
            <person name="Zeng Q."/>
            <person name="Gargeya S."/>
            <person name="Fitzgerald M."/>
            <person name="Haas B."/>
            <person name="Abouelleil A."/>
            <person name="Alvarado L."/>
            <person name="Arachchi H.M."/>
            <person name="Berlin A."/>
            <person name="Brown A."/>
            <person name="Chapman S.B."/>
            <person name="Dunbar C."/>
            <person name="Gearin G."/>
            <person name="Goldberg J."/>
            <person name="Griggs A."/>
            <person name="Gujja S."/>
            <person name="Heiman D."/>
            <person name="Howarth C."/>
            <person name="Lui A."/>
            <person name="MacDonald P.J.P."/>
            <person name="Montmayeur A."/>
            <person name="Murphy C."/>
            <person name="Neiman D."/>
            <person name="Pearson M."/>
            <person name="Priest M."/>
            <person name="Roberts A."/>
            <person name="Saif S."/>
            <person name="Shea T."/>
            <person name="Sisk P."/>
            <person name="Stolte C."/>
            <person name="Sykes S."/>
            <person name="Wortman J."/>
            <person name="Nusbaum C."/>
            <person name="Birren B."/>
        </authorList>
    </citation>
    <scope>NUCLEOTIDE SEQUENCE [LARGE SCALE GENOMIC DNA]</scope>
    <source>
        <strain evidence="11 12">YIT 11850</strain>
    </source>
</reference>
<dbReference type="eggNOG" id="COG0341">
    <property type="taxonomic scope" value="Bacteria"/>
</dbReference>
<keyword evidence="5 9" id="KW-0653">Protein transport</keyword>
<dbReference type="GO" id="GO:0005886">
    <property type="term" value="C:plasma membrane"/>
    <property type="evidence" value="ECO:0007669"/>
    <property type="project" value="UniProtKB-SubCell"/>
</dbReference>
<dbReference type="HAMAP" id="MF_01464_B">
    <property type="entry name" value="SecF_B"/>
    <property type="match status" value="1"/>
</dbReference>
<keyword evidence="3 9" id="KW-1003">Cell membrane</keyword>
<keyword evidence="7 9" id="KW-0811">Translocation</keyword>
<dbReference type="InterPro" id="IPR005665">
    <property type="entry name" value="SecF_bac"/>
</dbReference>
<dbReference type="GeneID" id="98911731"/>
<feature type="transmembrane region" description="Helical" evidence="9">
    <location>
        <begin position="12"/>
        <end position="32"/>
    </location>
</feature>
<dbReference type="InterPro" id="IPR055344">
    <property type="entry name" value="SecD_SecF_C_bact"/>
</dbReference>
<keyword evidence="4 9" id="KW-0812">Transmembrane</keyword>
<comment type="subunit">
    <text evidence="9">Forms a complex with SecD. Part of the essential Sec protein translocation apparatus which comprises SecA, SecYEG and auxiliary proteins SecDF. Other proteins may also be involved.</text>
</comment>
<keyword evidence="2 9" id="KW-0813">Transport</keyword>
<comment type="subcellular location">
    <subcellularLocation>
        <location evidence="1 9">Cell membrane</location>
        <topology evidence="1 9">Multi-pass membrane protein</topology>
    </subcellularLocation>
</comment>
<comment type="function">
    <text evidence="9">Part of the Sec protein translocase complex. Interacts with the SecYEG preprotein conducting channel. SecDF uses the proton motive force (PMF) to complete protein translocation after the ATP-dependent function of SecA.</text>
</comment>
<protein>
    <recommendedName>
        <fullName evidence="9">Protein-export membrane protein SecF</fullName>
    </recommendedName>
</protein>
<proteinExistence type="inferred from homology"/>
<dbReference type="GO" id="GO:0065002">
    <property type="term" value="P:intracellular protein transmembrane transport"/>
    <property type="evidence" value="ECO:0007669"/>
    <property type="project" value="UniProtKB-UniRule"/>
</dbReference>
<dbReference type="PATRIC" id="fig|742743.3.peg.1953"/>
<dbReference type="PANTHER" id="PTHR30081:SF8">
    <property type="entry name" value="PROTEIN TRANSLOCASE SUBUNIT SECF"/>
    <property type="match status" value="1"/>
</dbReference>
<dbReference type="InterPro" id="IPR048634">
    <property type="entry name" value="SecD_SecF_C"/>
</dbReference>
<evidence type="ECO:0000256" key="2">
    <source>
        <dbReference type="ARBA" id="ARBA00022448"/>
    </source>
</evidence>
<organism evidence="11 12">
    <name type="scientific">Dialister succinatiphilus YIT 11850</name>
    <dbReference type="NCBI Taxonomy" id="742743"/>
    <lineage>
        <taxon>Bacteria</taxon>
        <taxon>Bacillati</taxon>
        <taxon>Bacillota</taxon>
        <taxon>Negativicutes</taxon>
        <taxon>Veillonellales</taxon>
        <taxon>Veillonellaceae</taxon>
        <taxon>Dialister</taxon>
    </lineage>
</organism>
<dbReference type="NCBIfam" id="TIGR00966">
    <property type="entry name" value="transloc_SecF"/>
    <property type="match status" value="1"/>
</dbReference>
<dbReference type="HOGENOM" id="CLU_050012_0_0_9"/>
<dbReference type="PANTHER" id="PTHR30081">
    <property type="entry name" value="PROTEIN-EXPORT MEMBRANE PROTEIN SEC"/>
    <property type="match status" value="1"/>
</dbReference>
<name>H1D2V1_9FIRM</name>
<evidence type="ECO:0000256" key="8">
    <source>
        <dbReference type="ARBA" id="ARBA00023136"/>
    </source>
</evidence>
<keyword evidence="8 9" id="KW-0472">Membrane</keyword>
<keyword evidence="6 9" id="KW-1133">Transmembrane helix</keyword>
<feature type="transmembrane region" description="Helical" evidence="9">
    <location>
        <begin position="157"/>
        <end position="178"/>
    </location>
</feature>